<organism evidence="1 2">
    <name type="scientific">Mycena rosella</name>
    <name type="common">Pink bonnet</name>
    <name type="synonym">Agaricus rosellus</name>
    <dbReference type="NCBI Taxonomy" id="1033263"/>
    <lineage>
        <taxon>Eukaryota</taxon>
        <taxon>Fungi</taxon>
        <taxon>Dikarya</taxon>
        <taxon>Basidiomycota</taxon>
        <taxon>Agaricomycotina</taxon>
        <taxon>Agaricomycetes</taxon>
        <taxon>Agaricomycetidae</taxon>
        <taxon>Agaricales</taxon>
        <taxon>Marasmiineae</taxon>
        <taxon>Mycenaceae</taxon>
        <taxon>Mycena</taxon>
    </lineage>
</organism>
<evidence type="ECO:0000313" key="1">
    <source>
        <dbReference type="EMBL" id="KAJ7659412.1"/>
    </source>
</evidence>
<evidence type="ECO:0000313" key="2">
    <source>
        <dbReference type="Proteomes" id="UP001221757"/>
    </source>
</evidence>
<comment type="caution">
    <text evidence="1">The sequence shown here is derived from an EMBL/GenBank/DDBJ whole genome shotgun (WGS) entry which is preliminary data.</text>
</comment>
<reference evidence="1" key="1">
    <citation type="submission" date="2023-03" db="EMBL/GenBank/DDBJ databases">
        <title>Massive genome expansion in bonnet fungi (Mycena s.s.) driven by repeated elements and novel gene families across ecological guilds.</title>
        <authorList>
            <consortium name="Lawrence Berkeley National Laboratory"/>
            <person name="Harder C.B."/>
            <person name="Miyauchi S."/>
            <person name="Viragh M."/>
            <person name="Kuo A."/>
            <person name="Thoen E."/>
            <person name="Andreopoulos B."/>
            <person name="Lu D."/>
            <person name="Skrede I."/>
            <person name="Drula E."/>
            <person name="Henrissat B."/>
            <person name="Morin E."/>
            <person name="Kohler A."/>
            <person name="Barry K."/>
            <person name="LaButti K."/>
            <person name="Morin E."/>
            <person name="Salamov A."/>
            <person name="Lipzen A."/>
            <person name="Mereny Z."/>
            <person name="Hegedus B."/>
            <person name="Baldrian P."/>
            <person name="Stursova M."/>
            <person name="Weitz H."/>
            <person name="Taylor A."/>
            <person name="Grigoriev I.V."/>
            <person name="Nagy L.G."/>
            <person name="Martin F."/>
            <person name="Kauserud H."/>
        </authorList>
    </citation>
    <scope>NUCLEOTIDE SEQUENCE</scope>
    <source>
        <strain evidence="1">CBHHK067</strain>
    </source>
</reference>
<name>A0AAD7CRH7_MYCRO</name>
<keyword evidence="2" id="KW-1185">Reference proteome</keyword>
<proteinExistence type="predicted"/>
<sequence length="178" mass="20158">MLRGRMNLKEIFAWGGSMAFVKVVGHIIQGTLDEIKTDTPIFLVAAVLDRYISVSWRASGAGQEGRHRMKILDEISSGNCAAQKRERENHLTRRFSKLDVDDKNALKSSCSSPRSTRAKMRQDPARMFDRFGHLVSAFARVKEYDEEDCRGEKKRLSLSMLSSDQNDLRLFAVACSNN</sequence>
<dbReference type="AlphaFoldDB" id="A0AAD7CRH7"/>
<dbReference type="Proteomes" id="UP001221757">
    <property type="component" value="Unassembled WGS sequence"/>
</dbReference>
<accession>A0AAD7CRH7</accession>
<protein>
    <submittedName>
        <fullName evidence="1">Uncharacterized protein</fullName>
    </submittedName>
</protein>
<gene>
    <name evidence="1" type="ORF">B0H17DRAFT_1145361</name>
</gene>
<dbReference type="EMBL" id="JARKIE010000271">
    <property type="protein sequence ID" value="KAJ7659412.1"/>
    <property type="molecule type" value="Genomic_DNA"/>
</dbReference>